<gene>
    <name evidence="2" type="ORF">SAMEA3906487_02363</name>
</gene>
<dbReference type="Proteomes" id="UP000076825">
    <property type="component" value="Chromosome 1"/>
</dbReference>
<proteinExistence type="predicted"/>
<reference evidence="2 3" key="1">
    <citation type="submission" date="2016-04" db="EMBL/GenBank/DDBJ databases">
        <authorList>
            <consortium name="Pathogen Informatics"/>
        </authorList>
    </citation>
    <scope>NUCLEOTIDE SEQUENCE [LARGE SCALE GENOMIC DNA]</scope>
    <source>
        <strain evidence="2 3">H044680328</strain>
    </source>
</reference>
<accession>A0A157SJQ5</accession>
<dbReference type="AlphaFoldDB" id="A0A157SJQ5"/>
<evidence type="ECO:0000313" key="2">
    <source>
        <dbReference type="EMBL" id="SAI70688.1"/>
    </source>
</evidence>
<keyword evidence="3" id="KW-1185">Reference proteome</keyword>
<name>A0A157SJQ5_9BORD</name>
<sequence>MATPGRKDGILRLAEAGSPGGKSSPALDVIIRESTGADNL</sequence>
<evidence type="ECO:0000256" key="1">
    <source>
        <dbReference type="SAM" id="MobiDB-lite"/>
    </source>
</evidence>
<dbReference type="KEGG" id="btrm:SAMEA390648702363"/>
<dbReference type="EMBL" id="LT546645">
    <property type="protein sequence ID" value="SAI70688.1"/>
    <property type="molecule type" value="Genomic_DNA"/>
</dbReference>
<evidence type="ECO:0000313" key="3">
    <source>
        <dbReference type="Proteomes" id="UP000076825"/>
    </source>
</evidence>
<organism evidence="2 3">
    <name type="scientific">Bordetella trematum</name>
    <dbReference type="NCBI Taxonomy" id="123899"/>
    <lineage>
        <taxon>Bacteria</taxon>
        <taxon>Pseudomonadati</taxon>
        <taxon>Pseudomonadota</taxon>
        <taxon>Betaproteobacteria</taxon>
        <taxon>Burkholderiales</taxon>
        <taxon>Alcaligenaceae</taxon>
        <taxon>Bordetella</taxon>
    </lineage>
</organism>
<dbReference type="PATRIC" id="fig|123899.6.peg.2350"/>
<protein>
    <submittedName>
        <fullName evidence="2">Uncharacterized protein</fullName>
    </submittedName>
</protein>
<feature type="region of interest" description="Disordered" evidence="1">
    <location>
        <begin position="1"/>
        <end position="40"/>
    </location>
</feature>
<feature type="compositionally biased region" description="Basic and acidic residues" evidence="1">
    <location>
        <begin position="1"/>
        <end position="10"/>
    </location>
</feature>
<dbReference type="STRING" id="123899.SAMEA3906487_02363"/>